<dbReference type="GO" id="GO:0030141">
    <property type="term" value="C:secretory granule"/>
    <property type="evidence" value="ECO:0007669"/>
    <property type="project" value="TreeGrafter"/>
</dbReference>
<dbReference type="Gene3D" id="2.40.10.10">
    <property type="entry name" value="Trypsin-like serine proteases"/>
    <property type="match status" value="1"/>
</dbReference>
<dbReference type="Proteomes" id="UP000016666">
    <property type="component" value="Unassembled WGS sequence"/>
</dbReference>
<name>A0A493TXK0_ANAPP</name>
<proteinExistence type="predicted"/>
<dbReference type="AlphaFoldDB" id="A0A493TXK0"/>
<dbReference type="PROSITE" id="PS50240">
    <property type="entry name" value="TRYPSIN_DOM"/>
    <property type="match status" value="1"/>
</dbReference>
<keyword evidence="1" id="KW-1015">Disulfide bond</keyword>
<reference evidence="4" key="1">
    <citation type="submission" date="2017-10" db="EMBL/GenBank/DDBJ databases">
        <title>A new Pekin duck reference genome.</title>
        <authorList>
            <person name="Hou Z.-C."/>
            <person name="Zhou Z.-K."/>
            <person name="Zhu F."/>
            <person name="Hou S.-S."/>
        </authorList>
    </citation>
    <scope>NUCLEOTIDE SEQUENCE [LARGE SCALE GENOMIC DNA]</scope>
</reference>
<evidence type="ECO:0000256" key="1">
    <source>
        <dbReference type="ARBA" id="ARBA00023157"/>
    </source>
</evidence>
<protein>
    <recommendedName>
        <fullName evidence="2">Peptidase S1 domain-containing protein</fullName>
    </recommendedName>
</protein>
<dbReference type="PANTHER" id="PTHR24271">
    <property type="entry name" value="KALLIKREIN-RELATED"/>
    <property type="match status" value="1"/>
</dbReference>
<dbReference type="GO" id="GO:0006508">
    <property type="term" value="P:proteolysis"/>
    <property type="evidence" value="ECO:0007669"/>
    <property type="project" value="InterPro"/>
</dbReference>
<dbReference type="Pfam" id="PF00089">
    <property type="entry name" value="Trypsin"/>
    <property type="match status" value="1"/>
</dbReference>
<dbReference type="Ensembl" id="ENSAPLT00000018021.1">
    <property type="protein sequence ID" value="ENSAPLP00000030305.1"/>
    <property type="gene ID" value="ENSAPLG00000029952.1"/>
</dbReference>
<organism evidence="3 4">
    <name type="scientific">Anas platyrhynchos platyrhynchos</name>
    <name type="common">Northern mallard</name>
    <dbReference type="NCBI Taxonomy" id="8840"/>
    <lineage>
        <taxon>Eukaryota</taxon>
        <taxon>Metazoa</taxon>
        <taxon>Chordata</taxon>
        <taxon>Craniata</taxon>
        <taxon>Vertebrata</taxon>
        <taxon>Euteleostomi</taxon>
        <taxon>Archelosauria</taxon>
        <taxon>Archosauria</taxon>
        <taxon>Dinosauria</taxon>
        <taxon>Saurischia</taxon>
        <taxon>Theropoda</taxon>
        <taxon>Coelurosauria</taxon>
        <taxon>Aves</taxon>
        <taxon>Neognathae</taxon>
        <taxon>Galloanserae</taxon>
        <taxon>Anseriformes</taxon>
        <taxon>Anatidae</taxon>
        <taxon>Anatinae</taxon>
        <taxon>Anas</taxon>
    </lineage>
</organism>
<dbReference type="GeneTree" id="ENSGT01050000244971"/>
<evidence type="ECO:0000313" key="3">
    <source>
        <dbReference type="Ensembl" id="ENSAPLP00000030305.1"/>
    </source>
</evidence>
<reference evidence="3" key="3">
    <citation type="submission" date="2025-09" db="UniProtKB">
        <authorList>
            <consortium name="Ensembl"/>
        </authorList>
    </citation>
    <scope>IDENTIFICATION</scope>
</reference>
<dbReference type="STRING" id="8840.ENSAPLP00000030305"/>
<evidence type="ECO:0000313" key="4">
    <source>
        <dbReference type="Proteomes" id="UP000016666"/>
    </source>
</evidence>
<evidence type="ECO:0000259" key="2">
    <source>
        <dbReference type="PROSITE" id="PS50240"/>
    </source>
</evidence>
<reference evidence="3" key="2">
    <citation type="submission" date="2025-08" db="UniProtKB">
        <authorList>
            <consortium name="Ensembl"/>
        </authorList>
    </citation>
    <scope>IDENTIFICATION</scope>
</reference>
<dbReference type="InterPro" id="IPR043504">
    <property type="entry name" value="Peptidase_S1_PA_chymotrypsin"/>
</dbReference>
<sequence length="193" mass="20899">MGVTHPYSLPHIPYSWSHIPTHCPTSPTHHPSSTTHRPTSLLLSPNPLLMTPHPYSSPHISTPAPIPLLLPPNPLPTPLLITPHPLLIAPHPLLMSPTPCRGLRVRLGENDLGQAEGTEQERGVLRAFRHPAYDPTTLDNDLLLLQLDRPVRLSRAVQPLALPRSCARPGTSCLVSGWGTVTTPQGEAGGRAE</sequence>
<accession>A0A493TXK0</accession>
<dbReference type="PANTHER" id="PTHR24271:SF48">
    <property type="entry name" value="KALLIKREIN-14"/>
    <property type="match status" value="1"/>
</dbReference>
<feature type="domain" description="Peptidase S1" evidence="2">
    <location>
        <begin position="80"/>
        <end position="193"/>
    </location>
</feature>
<keyword evidence="4" id="KW-1185">Reference proteome</keyword>
<dbReference type="GO" id="GO:0004252">
    <property type="term" value="F:serine-type endopeptidase activity"/>
    <property type="evidence" value="ECO:0007669"/>
    <property type="project" value="InterPro"/>
</dbReference>
<dbReference type="InterPro" id="IPR009003">
    <property type="entry name" value="Peptidase_S1_PA"/>
</dbReference>
<dbReference type="SUPFAM" id="SSF50494">
    <property type="entry name" value="Trypsin-like serine proteases"/>
    <property type="match status" value="1"/>
</dbReference>
<dbReference type="InterPro" id="IPR001254">
    <property type="entry name" value="Trypsin_dom"/>
</dbReference>